<dbReference type="PANTHER" id="PTHR43383">
    <property type="entry name" value="NODULIN 6"/>
    <property type="match status" value="1"/>
</dbReference>
<dbReference type="GO" id="GO:0006542">
    <property type="term" value="P:glutamine biosynthetic process"/>
    <property type="evidence" value="ECO:0007669"/>
    <property type="project" value="InterPro"/>
</dbReference>
<dbReference type="InterPro" id="IPR014746">
    <property type="entry name" value="Gln_synth/guanido_kin_cat_dom"/>
</dbReference>
<evidence type="ECO:0000313" key="6">
    <source>
        <dbReference type="Proteomes" id="UP000799444"/>
    </source>
</evidence>
<dbReference type="InterPro" id="IPR006680">
    <property type="entry name" value="Amidohydro-rel"/>
</dbReference>
<evidence type="ECO:0000256" key="2">
    <source>
        <dbReference type="PROSITE-ProRule" id="PRU01331"/>
    </source>
</evidence>
<dbReference type="PROSITE" id="PS51987">
    <property type="entry name" value="GS_CATALYTIC"/>
    <property type="match status" value="1"/>
</dbReference>
<protein>
    <recommendedName>
        <fullName evidence="1">Glutamine synthetase</fullName>
    </recommendedName>
</protein>
<comment type="caution">
    <text evidence="5">The sequence shown here is derived from an EMBL/GenBank/DDBJ whole genome shotgun (WGS) entry which is preliminary data.</text>
</comment>
<evidence type="ECO:0000256" key="3">
    <source>
        <dbReference type="RuleBase" id="RU000384"/>
    </source>
</evidence>
<dbReference type="SMART" id="SM01230">
    <property type="entry name" value="Gln-synt_C"/>
    <property type="match status" value="1"/>
</dbReference>
<organism evidence="5 6">
    <name type="scientific">Polyplosphaeria fusca</name>
    <dbReference type="NCBI Taxonomy" id="682080"/>
    <lineage>
        <taxon>Eukaryota</taxon>
        <taxon>Fungi</taxon>
        <taxon>Dikarya</taxon>
        <taxon>Ascomycota</taxon>
        <taxon>Pezizomycotina</taxon>
        <taxon>Dothideomycetes</taxon>
        <taxon>Pleosporomycetidae</taxon>
        <taxon>Pleosporales</taxon>
        <taxon>Tetraplosphaeriaceae</taxon>
        <taxon>Polyplosphaeria</taxon>
    </lineage>
</organism>
<dbReference type="Gene3D" id="3.20.20.140">
    <property type="entry name" value="Metal-dependent hydrolases"/>
    <property type="match status" value="1"/>
</dbReference>
<dbReference type="SUPFAM" id="SSF55931">
    <property type="entry name" value="Glutamine synthetase/guanido kinase"/>
    <property type="match status" value="1"/>
</dbReference>
<feature type="domain" description="GS catalytic" evidence="4">
    <location>
        <begin position="593"/>
        <end position="917"/>
    </location>
</feature>
<dbReference type="GO" id="GO:0016787">
    <property type="term" value="F:hydrolase activity"/>
    <property type="evidence" value="ECO:0007669"/>
    <property type="project" value="InterPro"/>
</dbReference>
<dbReference type="Gene3D" id="3.30.590.10">
    <property type="entry name" value="Glutamine synthetase/guanido kinase, catalytic domain"/>
    <property type="match status" value="1"/>
</dbReference>
<dbReference type="InterPro" id="IPR036651">
    <property type="entry name" value="Gln_synt_N_sf"/>
</dbReference>
<accession>A0A9P4R7L6</accession>
<name>A0A9P4R7L6_9PLEO</name>
<gene>
    <name evidence="5" type="ORF">EJ04DRAFT_62212</name>
</gene>
<dbReference type="Gene3D" id="3.10.20.70">
    <property type="entry name" value="Glutamine synthetase, N-terminal domain"/>
    <property type="match status" value="1"/>
</dbReference>
<dbReference type="Pfam" id="PF04909">
    <property type="entry name" value="Amidohydro_2"/>
    <property type="match status" value="1"/>
</dbReference>
<dbReference type="Proteomes" id="UP000799444">
    <property type="component" value="Unassembled WGS sequence"/>
</dbReference>
<dbReference type="Pfam" id="PF00120">
    <property type="entry name" value="Gln-synt_C"/>
    <property type="match status" value="1"/>
</dbReference>
<sequence>MASSPPLSPSKPTIEQLRYVVNNYPIIDNHAHNLLLPNHLDSHPFESITTEAQGRALKDTFKSLAHLRAARQLRELYECPAESDWEDVLEQRIEWLRTDPEQLNRRCFHGTHAILMDDGLAGPDKVYAYNFHDRYTAAPTKRIVRIETVAETIMENILKGVTDRQLNDSNYLTDTWVNFTEEFEREIQEAIQDFAVAGFKTVICYRTGLDIEPDYELAARDVGDPFERYVERCIRKRKFRIERKALNDYLVLRTLEILSERIPHKDALSKPLQFHTGLGDNDISLRESNPAYLQPLVENYSNVPFVLLHSAYPYTREAGYLATVYKHVYLDVGEVFPMVSRDGQKSILRQALEIVPGSKLLYSTDGHYFPETYWLANKQFREVWLELLIEYIEREDITAHQAIAMTKDLLFNNSNILYDLRYQTDFSEIAFKTLSWHAKESSSVQPPLVPLPRLVDRSESTASPNHSPAFPPPPKTAQVYDTSLFENFLKANPDIKFIYVEWLDYMGTMRARILPIKEFTRLISEGERIGISQGNTGTLQNDGITPVVNPVGQIYVEPDIRSLRRTPKTDPLPSATVLCFWRDESGHPTRECPRNNLEVLCNDLQFNHNIQLLCGFEIEVTLLSRDPSDPDQPYQPLTRNHAWGTLTPEQWLQLPLIAEMATSLSEIGIDVQQFHAESGQGQYEFVLPPQSPLAAIDTLIQARQVISQIAATHGLRATLHPQPFPGIGTAAHAHISLNPPDRDAQFFIGGVLRHLPAICAFSMPESVSYGRVVDDHWTGGTWVAWGTQNRETPLRRVQTGRWEVRCLDGMANMYLAVGAAIAAGLLGLKEGQATFPEKDVRVNPSQLDQEQRAAYGISEKMPSSIEGALGALERDQPLREALAEGLVQDFVLMKRSEQDMLGKMGEAERRIWLIERY</sequence>
<keyword evidence="6" id="KW-1185">Reference proteome</keyword>
<dbReference type="AlphaFoldDB" id="A0A9P4R7L6"/>
<dbReference type="SUPFAM" id="SSF51556">
    <property type="entry name" value="Metallo-dependent hydrolases"/>
    <property type="match status" value="1"/>
</dbReference>
<evidence type="ECO:0000256" key="1">
    <source>
        <dbReference type="ARBA" id="ARBA00021364"/>
    </source>
</evidence>
<comment type="similarity">
    <text evidence="2 3">Belongs to the glutamine synthetase family.</text>
</comment>
<dbReference type="InterPro" id="IPR032466">
    <property type="entry name" value="Metal_Hydrolase"/>
</dbReference>
<dbReference type="EMBL" id="ML996110">
    <property type="protein sequence ID" value="KAF2738308.1"/>
    <property type="molecule type" value="Genomic_DNA"/>
</dbReference>
<reference evidence="5" key="1">
    <citation type="journal article" date="2020" name="Stud. Mycol.">
        <title>101 Dothideomycetes genomes: a test case for predicting lifestyles and emergence of pathogens.</title>
        <authorList>
            <person name="Haridas S."/>
            <person name="Albert R."/>
            <person name="Binder M."/>
            <person name="Bloem J."/>
            <person name="Labutti K."/>
            <person name="Salamov A."/>
            <person name="Andreopoulos B."/>
            <person name="Baker S."/>
            <person name="Barry K."/>
            <person name="Bills G."/>
            <person name="Bluhm B."/>
            <person name="Cannon C."/>
            <person name="Castanera R."/>
            <person name="Culley D."/>
            <person name="Daum C."/>
            <person name="Ezra D."/>
            <person name="Gonzalez J."/>
            <person name="Henrissat B."/>
            <person name="Kuo A."/>
            <person name="Liang C."/>
            <person name="Lipzen A."/>
            <person name="Lutzoni F."/>
            <person name="Magnuson J."/>
            <person name="Mondo S."/>
            <person name="Nolan M."/>
            <person name="Ohm R."/>
            <person name="Pangilinan J."/>
            <person name="Park H.-J."/>
            <person name="Ramirez L."/>
            <person name="Alfaro M."/>
            <person name="Sun H."/>
            <person name="Tritt A."/>
            <person name="Yoshinaga Y."/>
            <person name="Zwiers L.-H."/>
            <person name="Turgeon B."/>
            <person name="Goodwin S."/>
            <person name="Spatafora J."/>
            <person name="Crous P."/>
            <person name="Grigoriev I."/>
        </authorList>
    </citation>
    <scope>NUCLEOTIDE SEQUENCE</scope>
    <source>
        <strain evidence="5">CBS 125425</strain>
    </source>
</reference>
<dbReference type="GO" id="GO:0004356">
    <property type="term" value="F:glutamine synthetase activity"/>
    <property type="evidence" value="ECO:0007669"/>
    <property type="project" value="InterPro"/>
</dbReference>
<dbReference type="PANTHER" id="PTHR43383:SF2">
    <property type="entry name" value="AMIDOHYDROLASE 2 FAMILY PROTEIN"/>
    <property type="match status" value="1"/>
</dbReference>
<dbReference type="OrthoDB" id="3364440at2759"/>
<evidence type="ECO:0000313" key="5">
    <source>
        <dbReference type="EMBL" id="KAF2738308.1"/>
    </source>
</evidence>
<dbReference type="InterPro" id="IPR008146">
    <property type="entry name" value="Gln_synth_cat_dom"/>
</dbReference>
<proteinExistence type="inferred from homology"/>
<evidence type="ECO:0000259" key="4">
    <source>
        <dbReference type="PROSITE" id="PS51987"/>
    </source>
</evidence>